<gene>
    <name evidence="2" type="ORF">Pcinc_002345</name>
</gene>
<evidence type="ECO:0000313" key="2">
    <source>
        <dbReference type="EMBL" id="KAK3893853.1"/>
    </source>
</evidence>
<keyword evidence="3" id="KW-1185">Reference proteome</keyword>
<dbReference type="AlphaFoldDB" id="A0AAE1GQF3"/>
<reference evidence="2" key="1">
    <citation type="submission" date="2023-10" db="EMBL/GenBank/DDBJ databases">
        <title>Genome assemblies of two species of porcelain crab, Petrolisthes cinctipes and Petrolisthes manimaculis (Anomura: Porcellanidae).</title>
        <authorList>
            <person name="Angst P."/>
        </authorList>
    </citation>
    <scope>NUCLEOTIDE SEQUENCE</scope>
    <source>
        <strain evidence="2">PB745_01</strain>
        <tissue evidence="2">Gill</tissue>
    </source>
</reference>
<organism evidence="2 3">
    <name type="scientific">Petrolisthes cinctipes</name>
    <name type="common">Flat porcelain crab</name>
    <dbReference type="NCBI Taxonomy" id="88211"/>
    <lineage>
        <taxon>Eukaryota</taxon>
        <taxon>Metazoa</taxon>
        <taxon>Ecdysozoa</taxon>
        <taxon>Arthropoda</taxon>
        <taxon>Crustacea</taxon>
        <taxon>Multicrustacea</taxon>
        <taxon>Malacostraca</taxon>
        <taxon>Eumalacostraca</taxon>
        <taxon>Eucarida</taxon>
        <taxon>Decapoda</taxon>
        <taxon>Pleocyemata</taxon>
        <taxon>Anomura</taxon>
        <taxon>Galatheoidea</taxon>
        <taxon>Porcellanidae</taxon>
        <taxon>Petrolisthes</taxon>
    </lineage>
</organism>
<dbReference type="Proteomes" id="UP001286313">
    <property type="component" value="Unassembled WGS sequence"/>
</dbReference>
<evidence type="ECO:0000256" key="1">
    <source>
        <dbReference type="SAM" id="MobiDB-lite"/>
    </source>
</evidence>
<comment type="caution">
    <text evidence="2">The sequence shown here is derived from an EMBL/GenBank/DDBJ whole genome shotgun (WGS) entry which is preliminary data.</text>
</comment>
<feature type="region of interest" description="Disordered" evidence="1">
    <location>
        <begin position="6"/>
        <end position="51"/>
    </location>
</feature>
<evidence type="ECO:0000313" key="3">
    <source>
        <dbReference type="Proteomes" id="UP001286313"/>
    </source>
</evidence>
<dbReference type="EMBL" id="JAWQEG010000167">
    <property type="protein sequence ID" value="KAK3893853.1"/>
    <property type="molecule type" value="Genomic_DNA"/>
</dbReference>
<proteinExistence type="predicted"/>
<name>A0AAE1GQF3_PETCI</name>
<accession>A0AAE1GQF3</accession>
<sequence length="114" mass="12969">MAALIAAVSQSGRNTTPQNISTNQTNAPLSQNHLPLLPKSKTRPIINSPQRLQPDVPFQRYRDWRRRFVDYAMMTNLSTLPLGKQHIQLSYMPYTQDAPHSTLPFTCADGRLYT</sequence>
<protein>
    <submittedName>
        <fullName evidence="2">Uncharacterized protein</fullName>
    </submittedName>
</protein>
<feature type="compositionally biased region" description="Polar residues" evidence="1">
    <location>
        <begin position="8"/>
        <end position="33"/>
    </location>
</feature>